<sequence>MLFTRENTPAEIWQTLVHELHRGALDSKHPFRYMNLGTNGKDYPEVRTLVLRKVDEQLNCLVYTDFRSVKVEEILANPLVLMHFYNPKQRVQLRIQAKAIIHHQDGLTPAYWSQVQGDAQKAYNSTLAPGSKIETPEQAYEWPKEMDSQFFAVLELVPQAIEALQLDGLNHLRINFSKKQENWEGVWMVP</sequence>
<dbReference type="RefSeq" id="WP_086541419.1">
    <property type="nucleotide sequence ID" value="NZ_MSSW01000027.1"/>
</dbReference>
<keyword evidence="2" id="KW-0285">Flavoprotein</keyword>
<proteinExistence type="predicted"/>
<evidence type="ECO:0000259" key="5">
    <source>
        <dbReference type="Pfam" id="PF12766"/>
    </source>
</evidence>
<evidence type="ECO:0000256" key="3">
    <source>
        <dbReference type="ARBA" id="ARBA00022643"/>
    </source>
</evidence>
<evidence type="ECO:0000256" key="4">
    <source>
        <dbReference type="ARBA" id="ARBA00023002"/>
    </source>
</evidence>
<protein>
    <submittedName>
        <fullName evidence="6">Pyridoxine/pyridoxamine 5'-phosphate oxidase</fullName>
    </submittedName>
</protein>
<dbReference type="SUPFAM" id="SSF50475">
    <property type="entry name" value="FMN-binding split barrel"/>
    <property type="match status" value="1"/>
</dbReference>
<comment type="cofactor">
    <cofactor evidence="1">
        <name>FMN</name>
        <dbReference type="ChEBI" id="CHEBI:58210"/>
    </cofactor>
</comment>
<dbReference type="GO" id="GO:0004733">
    <property type="term" value="F:pyridoxamine phosphate oxidase activity"/>
    <property type="evidence" value="ECO:0007669"/>
    <property type="project" value="InterPro"/>
</dbReference>
<dbReference type="OrthoDB" id="1493996at2"/>
<gene>
    <name evidence="6" type="ORF">C8N25_11464</name>
</gene>
<dbReference type="AlphaFoldDB" id="A0A3E0DQY9"/>
<dbReference type="InterPro" id="IPR000659">
    <property type="entry name" value="Pyridox_Oxase"/>
</dbReference>
<evidence type="ECO:0000256" key="2">
    <source>
        <dbReference type="ARBA" id="ARBA00022630"/>
    </source>
</evidence>
<dbReference type="Proteomes" id="UP000256405">
    <property type="component" value="Unassembled WGS sequence"/>
</dbReference>
<dbReference type="Gene3D" id="2.30.110.10">
    <property type="entry name" value="Electron Transport, Fmn-binding Protein, Chain A"/>
    <property type="match status" value="1"/>
</dbReference>
<dbReference type="GO" id="GO:0008615">
    <property type="term" value="P:pyridoxine biosynthetic process"/>
    <property type="evidence" value="ECO:0007669"/>
    <property type="project" value="InterPro"/>
</dbReference>
<reference evidence="6 7" key="1">
    <citation type="submission" date="2018-08" db="EMBL/GenBank/DDBJ databases">
        <title>Genomic Encyclopedia of Archaeal and Bacterial Type Strains, Phase II (KMG-II): from individual species to whole genera.</title>
        <authorList>
            <person name="Goeker M."/>
        </authorList>
    </citation>
    <scope>NUCLEOTIDE SEQUENCE [LARGE SCALE GENOMIC DNA]</scope>
    <source>
        <strain evidence="6 7">DSM 15986</strain>
    </source>
</reference>
<evidence type="ECO:0000313" key="7">
    <source>
        <dbReference type="Proteomes" id="UP000256405"/>
    </source>
</evidence>
<keyword evidence="7" id="KW-1185">Reference proteome</keyword>
<dbReference type="PANTHER" id="PTHR10851:SF3">
    <property type="entry name" value="PYRIDOXINE_PYRIDOXAMINE 5'-PHOSPHATE OXIDASE 2"/>
    <property type="match status" value="1"/>
</dbReference>
<comment type="caution">
    <text evidence="6">The sequence shown here is derived from an EMBL/GenBank/DDBJ whole genome shotgun (WGS) entry which is preliminary data.</text>
</comment>
<evidence type="ECO:0000256" key="1">
    <source>
        <dbReference type="ARBA" id="ARBA00001917"/>
    </source>
</evidence>
<evidence type="ECO:0000313" key="6">
    <source>
        <dbReference type="EMBL" id="REG84715.1"/>
    </source>
</evidence>
<feature type="domain" description="Pyridoxamine 5'-phosphate oxidase Alr4036 family FMN-binding" evidence="5">
    <location>
        <begin position="13"/>
        <end position="102"/>
    </location>
</feature>
<organism evidence="6 7">
    <name type="scientific">Algoriphagus antarcticus</name>
    <dbReference type="NCBI Taxonomy" id="238540"/>
    <lineage>
        <taxon>Bacteria</taxon>
        <taxon>Pseudomonadati</taxon>
        <taxon>Bacteroidota</taxon>
        <taxon>Cytophagia</taxon>
        <taxon>Cytophagales</taxon>
        <taxon>Cyclobacteriaceae</taxon>
        <taxon>Algoriphagus</taxon>
    </lineage>
</organism>
<dbReference type="InterPro" id="IPR012349">
    <property type="entry name" value="Split_barrel_FMN-bd"/>
</dbReference>
<dbReference type="GO" id="GO:0010181">
    <property type="term" value="F:FMN binding"/>
    <property type="evidence" value="ECO:0007669"/>
    <property type="project" value="InterPro"/>
</dbReference>
<dbReference type="InterPro" id="IPR024624">
    <property type="entry name" value="Pyridox_Oxase_Alr4036_FMN-bd"/>
</dbReference>
<keyword evidence="3" id="KW-0288">FMN</keyword>
<accession>A0A3E0DQY9</accession>
<name>A0A3E0DQY9_9BACT</name>
<keyword evidence="4" id="KW-0560">Oxidoreductase</keyword>
<dbReference type="EMBL" id="QUNF01000014">
    <property type="protein sequence ID" value="REG84715.1"/>
    <property type="molecule type" value="Genomic_DNA"/>
</dbReference>
<dbReference type="PANTHER" id="PTHR10851">
    <property type="entry name" value="PYRIDOXINE-5-PHOSPHATE OXIDASE"/>
    <property type="match status" value="1"/>
</dbReference>
<dbReference type="Pfam" id="PF12766">
    <property type="entry name" value="Pyridox_oxase_2"/>
    <property type="match status" value="1"/>
</dbReference>